<dbReference type="EMBL" id="JABMCB010000206">
    <property type="protein sequence ID" value="NUU79920.1"/>
    <property type="molecule type" value="Genomic_DNA"/>
</dbReference>
<evidence type="ECO:0008006" key="3">
    <source>
        <dbReference type="Google" id="ProtNLM"/>
    </source>
</evidence>
<organism evidence="1 2">
    <name type="scientific">Paenibacillus xylanilyticus</name>
    <dbReference type="NCBI Taxonomy" id="248903"/>
    <lineage>
        <taxon>Bacteria</taxon>
        <taxon>Bacillati</taxon>
        <taxon>Bacillota</taxon>
        <taxon>Bacilli</taxon>
        <taxon>Bacillales</taxon>
        <taxon>Paenibacillaceae</taxon>
        <taxon>Paenibacillus</taxon>
    </lineage>
</organism>
<comment type="caution">
    <text evidence="1">The sequence shown here is derived from an EMBL/GenBank/DDBJ whole genome shotgun (WGS) entry which is preliminary data.</text>
</comment>
<evidence type="ECO:0000313" key="1">
    <source>
        <dbReference type="EMBL" id="NUU79920.1"/>
    </source>
</evidence>
<sequence>MIRTYVQKDLQYVIEAHIRIYREEYNYNDRFAEFITNAVNAFGLSDNDTALALEQEQEA</sequence>
<accession>A0A7Y6C3H9</accession>
<reference evidence="1 2" key="1">
    <citation type="submission" date="2020-05" db="EMBL/GenBank/DDBJ databases">
        <title>Genome Sequencing of Type Strains.</title>
        <authorList>
            <person name="Lemaire J.F."/>
            <person name="Inderbitzin P."/>
            <person name="Gregorio O.A."/>
            <person name="Collins S.B."/>
            <person name="Wespe N."/>
            <person name="Knight-Connoni V."/>
        </authorList>
    </citation>
    <scope>NUCLEOTIDE SEQUENCE [LARGE SCALE GENOMIC DNA]</scope>
    <source>
        <strain evidence="1 2">LMG 21957</strain>
    </source>
</reference>
<dbReference type="RefSeq" id="WP_175399467.1">
    <property type="nucleotide sequence ID" value="NZ_JABMCB010000206.1"/>
</dbReference>
<protein>
    <recommendedName>
        <fullName evidence="3">GNAT family N-acetyltransferase</fullName>
    </recommendedName>
</protein>
<name>A0A7Y6C3H9_9BACL</name>
<proteinExistence type="predicted"/>
<evidence type="ECO:0000313" key="2">
    <source>
        <dbReference type="Proteomes" id="UP000526125"/>
    </source>
</evidence>
<keyword evidence="2" id="KW-1185">Reference proteome</keyword>
<dbReference type="Proteomes" id="UP000526125">
    <property type="component" value="Unassembled WGS sequence"/>
</dbReference>
<gene>
    <name evidence="1" type="ORF">HP552_32545</name>
</gene>
<dbReference type="AlphaFoldDB" id="A0A7Y6C3H9"/>